<accession>A0A4Q9MWC8</accession>
<dbReference type="Pfam" id="PF12902">
    <property type="entry name" value="Ferritin-like"/>
    <property type="match status" value="1"/>
</dbReference>
<gene>
    <name evidence="2" type="ORF">BD311DRAFT_737830</name>
</gene>
<dbReference type="Gene3D" id="1.20.1260.10">
    <property type="match status" value="1"/>
</dbReference>
<dbReference type="EMBL" id="ML143403">
    <property type="protein sequence ID" value="TBU30801.1"/>
    <property type="molecule type" value="Genomic_DNA"/>
</dbReference>
<dbReference type="PANTHER" id="PTHR34400:SF4">
    <property type="entry name" value="MEMBRANE PROTEIN"/>
    <property type="match status" value="1"/>
</dbReference>
<evidence type="ECO:0000313" key="2">
    <source>
        <dbReference type="EMBL" id="TBU30801.1"/>
    </source>
</evidence>
<reference evidence="2" key="1">
    <citation type="submission" date="2019-01" db="EMBL/GenBank/DDBJ databases">
        <title>Draft genome sequences of three monokaryotic isolates of the white-rot basidiomycete fungus Dichomitus squalens.</title>
        <authorList>
            <consortium name="DOE Joint Genome Institute"/>
            <person name="Lopez S.C."/>
            <person name="Andreopoulos B."/>
            <person name="Pangilinan J."/>
            <person name="Lipzen A."/>
            <person name="Riley R."/>
            <person name="Ahrendt S."/>
            <person name="Ng V."/>
            <person name="Barry K."/>
            <person name="Daum C."/>
            <person name="Grigoriev I.V."/>
            <person name="Hilden K.S."/>
            <person name="Makela M.R."/>
            <person name="de Vries R.P."/>
        </authorList>
    </citation>
    <scope>NUCLEOTIDE SEQUENCE [LARGE SCALE GENOMIC DNA]</scope>
    <source>
        <strain evidence="2">OM18370.1</strain>
    </source>
</reference>
<dbReference type="Proteomes" id="UP000292957">
    <property type="component" value="Unassembled WGS sequence"/>
</dbReference>
<dbReference type="AlphaFoldDB" id="A0A4Q9MWC8"/>
<name>A0A4Q9MWC8_9APHY</name>
<proteinExistence type="predicted"/>
<sequence length="381" mass="42598">MGIFSPVEGVPTKWTKKALIEHVKTGMQVELGTLPIYFCALYSIKRDNGGWGSKARANILAVAEQEMLHLALAGNMLAALGGTQPLYDKLFIPTYPSEILFEKIEMALRPANKENLECFLKIEAPYMPPPKLEVAEDVEYSIQLLPGYNGIGEFYRELQHGIYEVSATDRDLFSSNHDKQFRGEEFFGEKMTVVVDTKTALQALETIVDQGEGSIGVPDSHYSIFVQLYQRRKEWTCIDYVNEPHTADYKGKSEVAYRLSLAVDATFCYLLQTLDRCWAEGQPAKRTQLFRNIHRLMVEILSPVAHALVEQVIDGGRHAAPCFEFYPPGSDGKPLDPKGLFEGLVAEVQRAYNAATGPEHQETREAIGKIKFCLTGLAPSL</sequence>
<dbReference type="OrthoDB" id="3143730at2759"/>
<dbReference type="InterPro" id="IPR026820">
    <property type="entry name" value="VioB/RebD_dom"/>
</dbReference>
<feature type="domain" description="Iminophenyl-pyruvate dimer synthase" evidence="1">
    <location>
        <begin position="24"/>
        <end position="230"/>
    </location>
</feature>
<organism evidence="2">
    <name type="scientific">Dichomitus squalens</name>
    <dbReference type="NCBI Taxonomy" id="114155"/>
    <lineage>
        <taxon>Eukaryota</taxon>
        <taxon>Fungi</taxon>
        <taxon>Dikarya</taxon>
        <taxon>Basidiomycota</taxon>
        <taxon>Agaricomycotina</taxon>
        <taxon>Agaricomycetes</taxon>
        <taxon>Polyporales</taxon>
        <taxon>Polyporaceae</taxon>
        <taxon>Dichomitus</taxon>
    </lineage>
</organism>
<dbReference type="PANTHER" id="PTHR34400">
    <property type="match status" value="1"/>
</dbReference>
<evidence type="ECO:0000259" key="1">
    <source>
        <dbReference type="Pfam" id="PF12902"/>
    </source>
</evidence>
<dbReference type="InterPro" id="IPR012347">
    <property type="entry name" value="Ferritin-like"/>
</dbReference>
<protein>
    <submittedName>
        <fullName evidence="2">Ferritin-like-domain-containing protein</fullName>
    </submittedName>
</protein>